<evidence type="ECO:0000313" key="2">
    <source>
        <dbReference type="Proteomes" id="UP000630864"/>
    </source>
</evidence>
<organism evidence="1 2">
    <name type="scientific">Pseudomonas amygdali pv. eriobotryae</name>
    <dbReference type="NCBI Taxonomy" id="129137"/>
    <lineage>
        <taxon>Bacteria</taxon>
        <taxon>Pseudomonadati</taxon>
        <taxon>Pseudomonadota</taxon>
        <taxon>Gammaproteobacteria</taxon>
        <taxon>Pseudomonadales</taxon>
        <taxon>Pseudomonadaceae</taxon>
        <taxon>Pseudomonas</taxon>
        <taxon>Pseudomonas amygdali</taxon>
    </lineage>
</organism>
<evidence type="ECO:0000313" key="1">
    <source>
        <dbReference type="EMBL" id="GFZ62931.1"/>
    </source>
</evidence>
<comment type="caution">
    <text evidence="1">The sequence shown here is derived from an EMBL/GenBank/DDBJ whole genome shotgun (WGS) entry which is preliminary data.</text>
</comment>
<dbReference type="AlphaFoldDB" id="A0A9P3EEX0"/>
<protein>
    <recommendedName>
        <fullName evidence="3">HK97 gp10 family phage protein</fullName>
    </recommendedName>
</protein>
<proteinExistence type="predicted"/>
<sequence length="147" mass="16200">MADRVQYKLTGADALSAKFRELSVSMRTRVALPAARDAMDVVLRDAKDRASQIDDPATANDISANLALIERKTAGEELGAVVVSVGVKRSTKGRLGGNTYYWWWVELGTENARSHPFVRPALENNREAVFSEFLSSAKYQLLKLGLT</sequence>
<dbReference type="RefSeq" id="WP_189659277.1">
    <property type="nucleotide sequence ID" value="NZ_BMZW01000056.1"/>
</dbReference>
<accession>A0A9P3EEX0</accession>
<evidence type="ECO:0008006" key="3">
    <source>
        <dbReference type="Google" id="ProtNLM"/>
    </source>
</evidence>
<dbReference type="NCBIfam" id="TIGR01725">
    <property type="entry name" value="phge_HK97_gp10"/>
    <property type="match status" value="1"/>
</dbReference>
<dbReference type="EMBL" id="BMZW01000056">
    <property type="protein sequence ID" value="GFZ62931.1"/>
    <property type="molecule type" value="Genomic_DNA"/>
</dbReference>
<name>A0A9P3EEX0_PSEA0</name>
<dbReference type="Proteomes" id="UP000630864">
    <property type="component" value="Unassembled WGS sequence"/>
</dbReference>
<dbReference type="InterPro" id="IPR010064">
    <property type="entry name" value="HK97-gp10_tail"/>
</dbReference>
<reference evidence="1" key="1">
    <citation type="submission" date="2020-09" db="EMBL/GenBank/DDBJ databases">
        <title>Pseudomonas syringae pv. eriobotryae genome sequence causing loquat canker disease.</title>
        <authorList>
            <person name="Fukuda S."/>
            <person name="Tashiro H."/>
            <person name="Nagano Y."/>
        </authorList>
    </citation>
    <scope>NUCLEOTIDE SEQUENCE</scope>
    <source>
        <strain evidence="1">AM001</strain>
    </source>
</reference>
<gene>
    <name evidence="1" type="ORF">PSE10A_54420</name>
</gene>